<dbReference type="InterPro" id="IPR036709">
    <property type="entry name" value="Autotransporte_beta_dom_sf"/>
</dbReference>
<gene>
    <name evidence="1" type="ORF">ERS852429_01539</name>
</gene>
<evidence type="ECO:0000313" key="1">
    <source>
        <dbReference type="EMBL" id="CUN00488.1"/>
    </source>
</evidence>
<organism evidence="1 2">
    <name type="scientific">Parabacteroides distasonis</name>
    <dbReference type="NCBI Taxonomy" id="823"/>
    <lineage>
        <taxon>Bacteria</taxon>
        <taxon>Pseudomonadati</taxon>
        <taxon>Bacteroidota</taxon>
        <taxon>Bacteroidia</taxon>
        <taxon>Bacteroidales</taxon>
        <taxon>Tannerellaceae</taxon>
        <taxon>Parabacteroides</taxon>
    </lineage>
</organism>
<dbReference type="AlphaFoldDB" id="A0A173TGV5"/>
<dbReference type="RefSeq" id="WP_057319162.1">
    <property type="nucleotide sequence ID" value="NZ_CYXP01000002.1"/>
</dbReference>
<reference evidence="1 2" key="1">
    <citation type="submission" date="2015-09" db="EMBL/GenBank/DDBJ databases">
        <authorList>
            <consortium name="Pathogen Informatics"/>
        </authorList>
    </citation>
    <scope>NUCLEOTIDE SEQUENCE [LARGE SCALE GENOMIC DNA]</scope>
    <source>
        <strain evidence="1 2">2789STDY5608872</strain>
    </source>
</reference>
<protein>
    <submittedName>
        <fullName evidence="1">Protein of uncharacterized function (DUF3575)</fullName>
    </submittedName>
</protein>
<dbReference type="InterPro" id="IPR021958">
    <property type="entry name" value="DUF3575"/>
</dbReference>
<dbReference type="Gene3D" id="2.40.128.130">
    <property type="entry name" value="Autotransporter beta-domain"/>
    <property type="match status" value="1"/>
</dbReference>
<accession>A0A173TGV5</accession>
<dbReference type="Proteomes" id="UP000095591">
    <property type="component" value="Unassembled WGS sequence"/>
</dbReference>
<name>A0A173TGV5_PARDI</name>
<dbReference type="Pfam" id="PF12099">
    <property type="entry name" value="DUF3575"/>
    <property type="match status" value="1"/>
</dbReference>
<evidence type="ECO:0000313" key="2">
    <source>
        <dbReference type="Proteomes" id="UP000095591"/>
    </source>
</evidence>
<sequence>MNKLYLLLVFLLPTFIDIQGQVVAVKTNVLYDAITTPNVGAEIAFNKHWSVEASGYYNGWTFSSDKSFKHWMIQPEVRYWIHERFNGHFFGVHAQYIDYDFAGLKLLYGMEKKNSYNGNAYGGGISYGYQLYVSPRWNVEFTAGFGYLHFEYDKYAFPRGDAPIGKFRNEYWGLTKAGISIVYIIK</sequence>
<dbReference type="EMBL" id="CYXP01000002">
    <property type="protein sequence ID" value="CUN00488.1"/>
    <property type="molecule type" value="Genomic_DNA"/>
</dbReference>
<dbReference type="SUPFAM" id="SSF103515">
    <property type="entry name" value="Autotransporter"/>
    <property type="match status" value="1"/>
</dbReference>
<proteinExistence type="predicted"/>